<proteinExistence type="predicted"/>
<dbReference type="Proteomes" id="UP000325307">
    <property type="component" value="Unassembled WGS sequence"/>
</dbReference>
<dbReference type="AlphaFoldDB" id="A0A5A7NKT0"/>
<reference evidence="8 9" key="1">
    <citation type="submission" date="2019-09" db="EMBL/GenBank/DDBJ databases">
        <title>Arthrobacter zafarii sp. nov., a moderately thermotolerant and halotolerant actinobacterium isolated from Cholistan desert soil of Pakistan.</title>
        <authorList>
            <person name="Amin A."/>
            <person name="Ahmed I."/>
            <person name="Khalid N."/>
            <person name="Schumann P."/>
            <person name="Busse H.J."/>
            <person name="Khan I.U."/>
            <person name="Li S."/>
            <person name="Li W.J."/>
        </authorList>
    </citation>
    <scope>NUCLEOTIDE SEQUENCE [LARGE SCALE GENOMIC DNA]</scope>
    <source>
        <strain evidence="8 9">NCCP-1664</strain>
    </source>
</reference>
<evidence type="ECO:0000256" key="2">
    <source>
        <dbReference type="ARBA" id="ARBA00022475"/>
    </source>
</evidence>
<sequence length="80" mass="8989">MDKFFNSLRAFPLRRGPKRMVAGIAGGIADRFGWDVTLVRIGLLLAFLLPVVSIPLYLVLWLLIPDQNGTIVLERLIGQR</sequence>
<evidence type="ECO:0000256" key="4">
    <source>
        <dbReference type="ARBA" id="ARBA00022989"/>
    </source>
</evidence>
<dbReference type="PANTHER" id="PTHR33885">
    <property type="entry name" value="PHAGE SHOCK PROTEIN C"/>
    <property type="match status" value="1"/>
</dbReference>
<keyword evidence="3 6" id="KW-0812">Transmembrane</keyword>
<evidence type="ECO:0000256" key="5">
    <source>
        <dbReference type="ARBA" id="ARBA00023136"/>
    </source>
</evidence>
<name>A0A5A7NKT0_9MICC</name>
<dbReference type="RefSeq" id="WP_149955112.1">
    <property type="nucleotide sequence ID" value="NZ_BKDJ01000001.1"/>
</dbReference>
<evidence type="ECO:0000256" key="6">
    <source>
        <dbReference type="SAM" id="Phobius"/>
    </source>
</evidence>
<dbReference type="OrthoDB" id="7359894at2"/>
<protein>
    <recommendedName>
        <fullName evidence="7">Phage shock protein PspC N-terminal domain-containing protein</fullName>
    </recommendedName>
</protein>
<dbReference type="PANTHER" id="PTHR33885:SF3">
    <property type="entry name" value="PHAGE SHOCK PROTEIN C"/>
    <property type="match status" value="1"/>
</dbReference>
<evidence type="ECO:0000313" key="9">
    <source>
        <dbReference type="Proteomes" id="UP000325307"/>
    </source>
</evidence>
<dbReference type="InterPro" id="IPR007168">
    <property type="entry name" value="Phageshock_PspC_N"/>
</dbReference>
<evidence type="ECO:0000259" key="7">
    <source>
        <dbReference type="Pfam" id="PF04024"/>
    </source>
</evidence>
<dbReference type="EMBL" id="BKDJ01000001">
    <property type="protein sequence ID" value="GER21564.1"/>
    <property type="molecule type" value="Genomic_DNA"/>
</dbReference>
<comment type="subcellular location">
    <subcellularLocation>
        <location evidence="1">Cell membrane</location>
        <topology evidence="1">Single-pass membrane protein</topology>
    </subcellularLocation>
</comment>
<gene>
    <name evidence="8" type="ORF">NCCP1664_00610</name>
</gene>
<comment type="caution">
    <text evidence="8">The sequence shown here is derived from an EMBL/GenBank/DDBJ whole genome shotgun (WGS) entry which is preliminary data.</text>
</comment>
<dbReference type="InterPro" id="IPR052027">
    <property type="entry name" value="PspC"/>
</dbReference>
<dbReference type="Pfam" id="PF04024">
    <property type="entry name" value="PspC"/>
    <property type="match status" value="1"/>
</dbReference>
<keyword evidence="9" id="KW-1185">Reference proteome</keyword>
<evidence type="ECO:0000313" key="8">
    <source>
        <dbReference type="EMBL" id="GER21564.1"/>
    </source>
</evidence>
<feature type="transmembrane region" description="Helical" evidence="6">
    <location>
        <begin position="41"/>
        <end position="64"/>
    </location>
</feature>
<evidence type="ECO:0000256" key="1">
    <source>
        <dbReference type="ARBA" id="ARBA00004162"/>
    </source>
</evidence>
<dbReference type="GO" id="GO:0005886">
    <property type="term" value="C:plasma membrane"/>
    <property type="evidence" value="ECO:0007669"/>
    <property type="project" value="UniProtKB-SubCell"/>
</dbReference>
<keyword evidence="5 6" id="KW-0472">Membrane</keyword>
<feature type="domain" description="Phage shock protein PspC N-terminal" evidence="7">
    <location>
        <begin position="14"/>
        <end position="66"/>
    </location>
</feature>
<accession>A0A5A7NKT0</accession>
<keyword evidence="4 6" id="KW-1133">Transmembrane helix</keyword>
<evidence type="ECO:0000256" key="3">
    <source>
        <dbReference type="ARBA" id="ARBA00022692"/>
    </source>
</evidence>
<organism evidence="8 9">
    <name type="scientific">Zafaria cholistanensis</name>
    <dbReference type="NCBI Taxonomy" id="1682741"/>
    <lineage>
        <taxon>Bacteria</taxon>
        <taxon>Bacillati</taxon>
        <taxon>Actinomycetota</taxon>
        <taxon>Actinomycetes</taxon>
        <taxon>Micrococcales</taxon>
        <taxon>Micrococcaceae</taxon>
        <taxon>Zafaria</taxon>
    </lineage>
</organism>
<keyword evidence="2" id="KW-1003">Cell membrane</keyword>